<protein>
    <submittedName>
        <fullName evidence="11">Preprotein translocase subunit SecG (TC 3.A.5.1.1)</fullName>
    </submittedName>
</protein>
<keyword evidence="4" id="KW-1003">Cell membrane</keyword>
<keyword evidence="7 10" id="KW-1133">Transmembrane helix</keyword>
<evidence type="ECO:0000256" key="5">
    <source>
        <dbReference type="ARBA" id="ARBA00022692"/>
    </source>
</evidence>
<gene>
    <name evidence="11" type="ORF">MNB_SUP05-5-1176</name>
</gene>
<keyword evidence="9 10" id="KW-0472">Membrane</keyword>
<dbReference type="GO" id="GO:0043952">
    <property type="term" value="P:protein transport by the Sec complex"/>
    <property type="evidence" value="ECO:0007669"/>
    <property type="project" value="TreeGrafter"/>
</dbReference>
<dbReference type="PANTHER" id="PTHR34182">
    <property type="entry name" value="PROTEIN-EXPORT MEMBRANE PROTEIN SECG"/>
    <property type="match status" value="1"/>
</dbReference>
<sequence length="109" mass="11426">MFEIVLVVHVVLAVLLVLSILIQHGKGADAGVAFGSSSTSDSAFGASGANSFLYKASVTLAVSFFTTSLLLAYLASSQNKVSNINVESVIKTQPTDIKKPVEDNKIPVK</sequence>
<evidence type="ECO:0000256" key="9">
    <source>
        <dbReference type="ARBA" id="ARBA00023136"/>
    </source>
</evidence>
<name>A0A1W1CWI1_9ZZZZ</name>
<evidence type="ECO:0000256" key="2">
    <source>
        <dbReference type="ARBA" id="ARBA00008445"/>
    </source>
</evidence>
<evidence type="ECO:0000256" key="3">
    <source>
        <dbReference type="ARBA" id="ARBA00022448"/>
    </source>
</evidence>
<reference evidence="11" key="1">
    <citation type="submission" date="2016-10" db="EMBL/GenBank/DDBJ databases">
        <authorList>
            <person name="de Groot N.N."/>
        </authorList>
    </citation>
    <scope>NUCLEOTIDE SEQUENCE</scope>
</reference>
<comment type="similarity">
    <text evidence="2">Belongs to the SecG family.</text>
</comment>
<dbReference type="Pfam" id="PF03840">
    <property type="entry name" value="SecG"/>
    <property type="match status" value="1"/>
</dbReference>
<dbReference type="EMBL" id="FPHJ01000069">
    <property type="protein sequence ID" value="SFV70065.1"/>
    <property type="molecule type" value="Genomic_DNA"/>
</dbReference>
<evidence type="ECO:0000313" key="11">
    <source>
        <dbReference type="EMBL" id="SFV70065.1"/>
    </source>
</evidence>
<feature type="transmembrane region" description="Helical" evidence="10">
    <location>
        <begin position="54"/>
        <end position="75"/>
    </location>
</feature>
<evidence type="ECO:0000256" key="8">
    <source>
        <dbReference type="ARBA" id="ARBA00023010"/>
    </source>
</evidence>
<dbReference type="GO" id="GO:0009306">
    <property type="term" value="P:protein secretion"/>
    <property type="evidence" value="ECO:0007669"/>
    <property type="project" value="InterPro"/>
</dbReference>
<evidence type="ECO:0000256" key="1">
    <source>
        <dbReference type="ARBA" id="ARBA00004651"/>
    </source>
</evidence>
<dbReference type="GO" id="GO:0015450">
    <property type="term" value="F:protein-transporting ATPase activity"/>
    <property type="evidence" value="ECO:0007669"/>
    <property type="project" value="InterPro"/>
</dbReference>
<keyword evidence="8" id="KW-0811">Translocation</keyword>
<organism evidence="11">
    <name type="scientific">hydrothermal vent metagenome</name>
    <dbReference type="NCBI Taxonomy" id="652676"/>
    <lineage>
        <taxon>unclassified sequences</taxon>
        <taxon>metagenomes</taxon>
        <taxon>ecological metagenomes</taxon>
    </lineage>
</organism>
<dbReference type="GO" id="GO:0005886">
    <property type="term" value="C:plasma membrane"/>
    <property type="evidence" value="ECO:0007669"/>
    <property type="project" value="UniProtKB-SubCell"/>
</dbReference>
<evidence type="ECO:0000256" key="7">
    <source>
        <dbReference type="ARBA" id="ARBA00022989"/>
    </source>
</evidence>
<keyword evidence="5 10" id="KW-0812">Transmembrane</keyword>
<dbReference type="GO" id="GO:0065002">
    <property type="term" value="P:intracellular protein transmembrane transport"/>
    <property type="evidence" value="ECO:0007669"/>
    <property type="project" value="TreeGrafter"/>
</dbReference>
<evidence type="ECO:0000256" key="4">
    <source>
        <dbReference type="ARBA" id="ARBA00022475"/>
    </source>
</evidence>
<evidence type="ECO:0000256" key="10">
    <source>
        <dbReference type="SAM" id="Phobius"/>
    </source>
</evidence>
<keyword evidence="3" id="KW-0813">Transport</keyword>
<keyword evidence="6" id="KW-0653">Protein transport</keyword>
<proteinExistence type="inferred from homology"/>
<dbReference type="AlphaFoldDB" id="A0A1W1CWI1"/>
<dbReference type="PANTHER" id="PTHR34182:SF1">
    <property type="entry name" value="PROTEIN-EXPORT MEMBRANE PROTEIN SECG"/>
    <property type="match status" value="1"/>
</dbReference>
<dbReference type="NCBIfam" id="TIGR00810">
    <property type="entry name" value="secG"/>
    <property type="match status" value="1"/>
</dbReference>
<comment type="subcellular location">
    <subcellularLocation>
        <location evidence="1">Cell membrane</location>
        <topology evidence="1">Multi-pass membrane protein</topology>
    </subcellularLocation>
</comment>
<dbReference type="PRINTS" id="PR01651">
    <property type="entry name" value="SECGEXPORT"/>
</dbReference>
<evidence type="ECO:0000256" key="6">
    <source>
        <dbReference type="ARBA" id="ARBA00022927"/>
    </source>
</evidence>
<accession>A0A1W1CWI1</accession>
<dbReference type="InterPro" id="IPR004692">
    <property type="entry name" value="SecG"/>
</dbReference>